<dbReference type="GO" id="GO:0006281">
    <property type="term" value="P:DNA repair"/>
    <property type="evidence" value="ECO:0007669"/>
    <property type="project" value="UniProtKB-KW"/>
</dbReference>
<evidence type="ECO:0000256" key="7">
    <source>
        <dbReference type="ARBA" id="ARBA00023159"/>
    </source>
</evidence>
<feature type="compositionally biased region" description="Basic and acidic residues" evidence="12">
    <location>
        <begin position="684"/>
        <end position="710"/>
    </location>
</feature>
<evidence type="ECO:0000256" key="3">
    <source>
        <dbReference type="ARBA" id="ARBA00019132"/>
    </source>
</evidence>
<dbReference type="GO" id="GO:0006338">
    <property type="term" value="P:chromatin remodeling"/>
    <property type="evidence" value="ECO:0007669"/>
    <property type="project" value="InterPro"/>
</dbReference>
<feature type="region of interest" description="Disordered" evidence="12">
    <location>
        <begin position="1"/>
        <end position="34"/>
    </location>
</feature>
<feature type="region of interest" description="Disordered" evidence="12">
    <location>
        <begin position="566"/>
        <end position="758"/>
    </location>
</feature>
<evidence type="ECO:0000256" key="1">
    <source>
        <dbReference type="ARBA" id="ARBA00004123"/>
    </source>
</evidence>
<evidence type="ECO:0000259" key="13">
    <source>
        <dbReference type="Pfam" id="PF16282"/>
    </source>
</evidence>
<keyword evidence="7" id="KW-0010">Activator</keyword>
<dbReference type="GO" id="GO:0000812">
    <property type="term" value="C:Swr1 complex"/>
    <property type="evidence" value="ECO:0007669"/>
    <property type="project" value="TreeGrafter"/>
</dbReference>
<dbReference type="GO" id="GO:0035267">
    <property type="term" value="C:NuA4 histone acetyltransferase complex"/>
    <property type="evidence" value="ECO:0007669"/>
    <property type="project" value="InterPro"/>
</dbReference>
<comment type="caution">
    <text evidence="14">The sequence shown here is derived from an EMBL/GenBank/DDBJ whole genome shotgun (WGS) entry which is preliminary data.</text>
</comment>
<name>A0AAE0PLD5_SORBR</name>
<dbReference type="InterPro" id="IPR032563">
    <property type="entry name" value="DAMP1_SANT-like"/>
</dbReference>
<keyword evidence="10" id="KW-0539">Nucleus</keyword>
<reference evidence="14" key="2">
    <citation type="submission" date="2023-07" db="EMBL/GenBank/DDBJ databases">
        <authorList>
            <consortium name="Lawrence Berkeley National Laboratory"/>
            <person name="Haridas S."/>
            <person name="Hensen N."/>
            <person name="Bonometti L."/>
            <person name="Westerberg I."/>
            <person name="Brannstrom I.O."/>
            <person name="Guillou S."/>
            <person name="Cros-Aarteil S."/>
            <person name="Calhoun S."/>
            <person name="Kuo A."/>
            <person name="Mondo S."/>
            <person name="Pangilinan J."/>
            <person name="Riley R."/>
            <person name="LaButti K."/>
            <person name="Andreopoulos B."/>
            <person name="Lipzen A."/>
            <person name="Chen C."/>
            <person name="Yanf M."/>
            <person name="Daum C."/>
            <person name="Ng V."/>
            <person name="Clum A."/>
            <person name="Steindorff A."/>
            <person name="Ohm R."/>
            <person name="Martin F."/>
            <person name="Silar P."/>
            <person name="Natvig D."/>
            <person name="Lalanne C."/>
            <person name="Gautier V."/>
            <person name="Ament-velasquez S.L."/>
            <person name="Kruys A."/>
            <person name="Hutchinson M.I."/>
            <person name="Powell A.J."/>
            <person name="Barry K."/>
            <person name="Miller A.N."/>
            <person name="Grigoriev I.V."/>
            <person name="Debuchy R."/>
            <person name="Gladieux P."/>
            <person name="Thoren M.H."/>
            <person name="Johannesson H."/>
        </authorList>
    </citation>
    <scope>NUCLEOTIDE SEQUENCE</scope>
    <source>
        <strain evidence="14">FGSC 1904</strain>
    </source>
</reference>
<dbReference type="Gene3D" id="1.10.10.60">
    <property type="entry name" value="Homeodomain-like"/>
    <property type="match status" value="1"/>
</dbReference>
<dbReference type="PANTHER" id="PTHR12855:SF10">
    <property type="entry name" value="DNA METHYLTRANSFERASE 1-ASSOCIATED PROTEIN 1"/>
    <property type="match status" value="1"/>
</dbReference>
<dbReference type="FunFam" id="1.10.10.60:FF:000432">
    <property type="entry name" value="SWR1-complex protein 4"/>
    <property type="match status" value="1"/>
</dbReference>
<evidence type="ECO:0000256" key="5">
    <source>
        <dbReference type="ARBA" id="ARBA00022853"/>
    </source>
</evidence>
<keyword evidence="15" id="KW-1185">Reference proteome</keyword>
<dbReference type="Proteomes" id="UP001281003">
    <property type="component" value="Unassembled WGS sequence"/>
</dbReference>
<feature type="compositionally biased region" description="Basic and acidic residues" evidence="12">
    <location>
        <begin position="638"/>
        <end position="657"/>
    </location>
</feature>
<dbReference type="EMBL" id="JAUTDP010000002">
    <property type="protein sequence ID" value="KAK3402019.1"/>
    <property type="molecule type" value="Genomic_DNA"/>
</dbReference>
<comment type="similarity">
    <text evidence="2">Belongs to the SWC4 family.</text>
</comment>
<feature type="compositionally biased region" description="Basic and acidic residues" evidence="12">
    <location>
        <begin position="390"/>
        <end position="423"/>
    </location>
</feature>
<keyword evidence="9" id="KW-0234">DNA repair</keyword>
<evidence type="ECO:0000256" key="9">
    <source>
        <dbReference type="ARBA" id="ARBA00023204"/>
    </source>
</evidence>
<accession>A0AAE0PLD5</accession>
<evidence type="ECO:0000256" key="6">
    <source>
        <dbReference type="ARBA" id="ARBA00023015"/>
    </source>
</evidence>
<comment type="subcellular location">
    <subcellularLocation>
        <location evidence="1">Nucleus</location>
    </subcellularLocation>
</comment>
<dbReference type="InterPro" id="IPR027109">
    <property type="entry name" value="Swc4/Dmap1"/>
</dbReference>
<evidence type="ECO:0000256" key="8">
    <source>
        <dbReference type="ARBA" id="ARBA00023163"/>
    </source>
</evidence>
<keyword evidence="6" id="KW-0805">Transcription regulation</keyword>
<comment type="subunit">
    <text evidence="11">Component of the SWR1 chromatin-remodeling complex and of the NuA4 histone acetyltransferase complex.</text>
</comment>
<evidence type="ECO:0000256" key="12">
    <source>
        <dbReference type="SAM" id="MobiDB-lite"/>
    </source>
</evidence>
<dbReference type="GO" id="GO:0000122">
    <property type="term" value="P:negative regulation of transcription by RNA polymerase II"/>
    <property type="evidence" value="ECO:0007669"/>
    <property type="project" value="TreeGrafter"/>
</dbReference>
<dbReference type="AlphaFoldDB" id="A0AAE0PLD5"/>
<evidence type="ECO:0000313" key="15">
    <source>
        <dbReference type="Proteomes" id="UP001281003"/>
    </source>
</evidence>
<evidence type="ECO:0000256" key="10">
    <source>
        <dbReference type="ARBA" id="ARBA00023242"/>
    </source>
</evidence>
<keyword evidence="8" id="KW-0804">Transcription</keyword>
<organism evidence="14 15">
    <name type="scientific">Sordaria brevicollis</name>
    <dbReference type="NCBI Taxonomy" id="83679"/>
    <lineage>
        <taxon>Eukaryota</taxon>
        <taxon>Fungi</taxon>
        <taxon>Dikarya</taxon>
        <taxon>Ascomycota</taxon>
        <taxon>Pezizomycotina</taxon>
        <taxon>Sordariomycetes</taxon>
        <taxon>Sordariomycetidae</taxon>
        <taxon>Sordariales</taxon>
        <taxon>Sordariaceae</taxon>
        <taxon>Sordaria</taxon>
    </lineage>
</organism>
<feature type="compositionally biased region" description="Basic and acidic residues" evidence="12">
    <location>
        <begin position="566"/>
        <end position="588"/>
    </location>
</feature>
<keyword evidence="4" id="KW-0227">DNA damage</keyword>
<evidence type="ECO:0000256" key="4">
    <source>
        <dbReference type="ARBA" id="ARBA00022763"/>
    </source>
</evidence>
<reference evidence="14" key="1">
    <citation type="journal article" date="2023" name="Mol. Phylogenet. Evol.">
        <title>Genome-scale phylogeny and comparative genomics of the fungal order Sordariales.</title>
        <authorList>
            <person name="Hensen N."/>
            <person name="Bonometti L."/>
            <person name="Westerberg I."/>
            <person name="Brannstrom I.O."/>
            <person name="Guillou S."/>
            <person name="Cros-Aarteil S."/>
            <person name="Calhoun S."/>
            <person name="Haridas S."/>
            <person name="Kuo A."/>
            <person name="Mondo S."/>
            <person name="Pangilinan J."/>
            <person name="Riley R."/>
            <person name="LaButti K."/>
            <person name="Andreopoulos B."/>
            <person name="Lipzen A."/>
            <person name="Chen C."/>
            <person name="Yan M."/>
            <person name="Daum C."/>
            <person name="Ng V."/>
            <person name="Clum A."/>
            <person name="Steindorff A."/>
            <person name="Ohm R.A."/>
            <person name="Martin F."/>
            <person name="Silar P."/>
            <person name="Natvig D.O."/>
            <person name="Lalanne C."/>
            <person name="Gautier V."/>
            <person name="Ament-Velasquez S.L."/>
            <person name="Kruys A."/>
            <person name="Hutchinson M.I."/>
            <person name="Powell A.J."/>
            <person name="Barry K."/>
            <person name="Miller A.N."/>
            <person name="Grigoriev I.V."/>
            <person name="Debuchy R."/>
            <person name="Gladieux P."/>
            <person name="Hiltunen Thoren M."/>
            <person name="Johannesson H."/>
        </authorList>
    </citation>
    <scope>NUCLEOTIDE SEQUENCE</scope>
    <source>
        <strain evidence="14">FGSC 1904</strain>
    </source>
</reference>
<proteinExistence type="inferred from homology"/>
<feature type="region of interest" description="Disordered" evidence="12">
    <location>
        <begin position="96"/>
        <end position="131"/>
    </location>
</feature>
<evidence type="ECO:0000313" key="14">
    <source>
        <dbReference type="EMBL" id="KAK3402019.1"/>
    </source>
</evidence>
<feature type="domain" description="DAMP1 SANT/Myb-like" evidence="13">
    <location>
        <begin position="130"/>
        <end position="224"/>
    </location>
</feature>
<sequence length="758" mass="82882">MTSHDVRDVLNLPSDHAGPRPSKKARTAAPRPNLKGLAREVQNLGGDNPIAIVPEVSIFKKRRTVSRKPAAKWELKAFTNSARADDGALVLRHWKRKPDGTEGGQDGSAEGQESGAATAENSADKPEDSSFAKFNVRVSVPQYSEDQYNTNLKHPDWTKEETDYLLELAKDFDLRWPIIWDRYEYAPQMPEGEVPDGMAVVPAPKPRTMEDLKARYYEVAAKMMAVQKPAQYMTRPEFELYEMMLQFDPKQEQARKRFAENTLKRSNDEAREEEALLLEIKRIMARTERFNEERRELYNRLDYPASESDINSFKTSAGLQSLLQTLLNVDKSKKRKSIMGPENGVPPAAAAAAAAPPPPAAAAAAAAAPEVPPAASRRESLAASSTAGANDHHDPPAREPPVRHERQESRSHHRNESRSERADRHGHHHRESVSQTPATPAEAPTPVPAPAPAANKKKGPQQPERRKLSENEEQVYGVSHHDRLGSGPTFRYEKINKLYSHKSGQQQMRITNLLLELDIPARLIMPTAAVTAQFEVLWGAVTTLVDLRKMSDKVDAEIKLEEAKKAERERLAREEAEARGEAVEKKDGEEEEGGQGGGDAAAAEGAAGDKEKNAGTGGGDGEDAKDKSAESAAAQSGDDQKKDQKAEDTKATKEQQRQGEGGDQDQQKKKDGEEPAAAAATSTKEGDGDKGTEGKQGDAAKATTTEKEGENDNNQPKIKEEADDSAPTSGTAAGGTQHKRSASVLSNTSDRSTKKQKK</sequence>
<feature type="compositionally biased region" description="Low complexity" evidence="12">
    <location>
        <begin position="364"/>
        <end position="387"/>
    </location>
</feature>
<dbReference type="PANTHER" id="PTHR12855">
    <property type="entry name" value="DNA METHYLTRANSFERASE 1-ASSOCIATED PROTEIN 1 FAMILY MEMBER"/>
    <property type="match status" value="1"/>
</dbReference>
<keyword evidence="5" id="KW-0156">Chromatin regulator</keyword>
<evidence type="ECO:0000256" key="2">
    <source>
        <dbReference type="ARBA" id="ARBA00006918"/>
    </source>
</evidence>
<feature type="region of interest" description="Disordered" evidence="12">
    <location>
        <begin position="364"/>
        <end position="488"/>
    </location>
</feature>
<dbReference type="GO" id="GO:0003714">
    <property type="term" value="F:transcription corepressor activity"/>
    <property type="evidence" value="ECO:0007669"/>
    <property type="project" value="TreeGrafter"/>
</dbReference>
<protein>
    <recommendedName>
        <fullName evidence="3">SWR1-complex protein 4</fullName>
    </recommendedName>
</protein>
<evidence type="ECO:0000256" key="11">
    <source>
        <dbReference type="ARBA" id="ARBA00038745"/>
    </source>
</evidence>
<dbReference type="Pfam" id="PF16282">
    <property type="entry name" value="SANT_DAMP1_like"/>
    <property type="match status" value="1"/>
</dbReference>
<gene>
    <name evidence="14" type="ORF">B0T20DRAFT_403203</name>
</gene>